<comment type="caution">
    <text evidence="1">The sequence shown here is derived from an EMBL/GenBank/DDBJ whole genome shotgun (WGS) entry which is preliminary data.</text>
</comment>
<protein>
    <submittedName>
        <fullName evidence="1">Uncharacterized protein</fullName>
    </submittedName>
</protein>
<evidence type="ECO:0000313" key="2">
    <source>
        <dbReference type="Proteomes" id="UP000031307"/>
    </source>
</evidence>
<gene>
    <name evidence="1" type="ORF">DB43_GD00330</name>
</gene>
<dbReference type="PATRIC" id="fig|83552.4.peg.1242"/>
<organism evidence="1 2">
    <name type="scientific">Parachlamydia acanthamoebae</name>
    <dbReference type="NCBI Taxonomy" id="83552"/>
    <lineage>
        <taxon>Bacteria</taxon>
        <taxon>Pseudomonadati</taxon>
        <taxon>Chlamydiota</taxon>
        <taxon>Chlamydiia</taxon>
        <taxon>Parachlamydiales</taxon>
        <taxon>Parachlamydiaceae</taxon>
        <taxon>Parachlamydia</taxon>
    </lineage>
</organism>
<sequence>MVELQYKLVTEELGISHLLWALQVAEFVQFKMMLSSGIIKGDRVLFSKNFLLD</sequence>
<name>A0A0C1E8V9_9BACT</name>
<dbReference type="EMBL" id="JSAM01000073">
    <property type="protein sequence ID" value="KIA77602.1"/>
    <property type="molecule type" value="Genomic_DNA"/>
</dbReference>
<dbReference type="Proteomes" id="UP000031307">
    <property type="component" value="Unassembled WGS sequence"/>
</dbReference>
<proteinExistence type="predicted"/>
<evidence type="ECO:0000313" key="1">
    <source>
        <dbReference type="EMBL" id="KIA77602.1"/>
    </source>
</evidence>
<reference evidence="1 2" key="1">
    <citation type="journal article" date="2014" name="Mol. Biol. Evol.">
        <title>Massive expansion of Ubiquitination-related gene families within the Chlamydiae.</title>
        <authorList>
            <person name="Domman D."/>
            <person name="Collingro A."/>
            <person name="Lagkouvardos I."/>
            <person name="Gehre L."/>
            <person name="Weinmaier T."/>
            <person name="Rattei T."/>
            <person name="Subtil A."/>
            <person name="Horn M."/>
        </authorList>
    </citation>
    <scope>NUCLEOTIDE SEQUENCE [LARGE SCALE GENOMIC DNA]</scope>
    <source>
        <strain evidence="1 2">OEW1</strain>
    </source>
</reference>
<accession>A0A0C1E8V9</accession>
<dbReference type="AlphaFoldDB" id="A0A0C1E8V9"/>